<dbReference type="InterPro" id="IPR001699">
    <property type="entry name" value="TF_T-box"/>
</dbReference>
<comment type="caution">
    <text evidence="9">The sequence shown here is derived from an EMBL/GenBank/DDBJ whole genome shotgun (WGS) entry which is preliminary data.</text>
</comment>
<evidence type="ECO:0000256" key="2">
    <source>
        <dbReference type="ARBA" id="ARBA00023015"/>
    </source>
</evidence>
<dbReference type="InterPro" id="IPR046360">
    <property type="entry name" value="T-box_DNA-bd"/>
</dbReference>
<dbReference type="PRINTS" id="PR00937">
    <property type="entry name" value="TBOX"/>
</dbReference>
<proteinExistence type="predicted"/>
<dbReference type="PROSITE" id="PS50252">
    <property type="entry name" value="TBOX_3"/>
    <property type="match status" value="1"/>
</dbReference>
<evidence type="ECO:0000256" key="4">
    <source>
        <dbReference type="ARBA" id="ARBA00023163"/>
    </source>
</evidence>
<evidence type="ECO:0000256" key="7">
    <source>
        <dbReference type="SAM" id="MobiDB-lite"/>
    </source>
</evidence>
<name>A0A7I8WB97_9ANNE</name>
<dbReference type="GO" id="GO:0005634">
    <property type="term" value="C:nucleus"/>
    <property type="evidence" value="ECO:0007669"/>
    <property type="project" value="UniProtKB-SubCell"/>
</dbReference>
<comment type="subcellular location">
    <subcellularLocation>
        <location evidence="1 6">Nucleus</location>
    </subcellularLocation>
</comment>
<keyword evidence="4" id="KW-0804">Transcription</keyword>
<protein>
    <submittedName>
        <fullName evidence="9">DgyrCDS13638</fullName>
    </submittedName>
</protein>
<keyword evidence="3 6" id="KW-0238">DNA-binding</keyword>
<feature type="compositionally biased region" description="Low complexity" evidence="7">
    <location>
        <begin position="403"/>
        <end position="418"/>
    </location>
</feature>
<dbReference type="OrthoDB" id="7442607at2759"/>
<feature type="compositionally biased region" description="Acidic residues" evidence="7">
    <location>
        <begin position="344"/>
        <end position="354"/>
    </location>
</feature>
<dbReference type="PANTHER" id="PTHR11267:SF181">
    <property type="entry name" value="OPTOMOTOR-BLIND PROTEIN"/>
    <property type="match status" value="1"/>
</dbReference>
<dbReference type="PROSITE" id="PS01283">
    <property type="entry name" value="TBOX_1"/>
    <property type="match status" value="1"/>
</dbReference>
<dbReference type="PROSITE" id="PS01264">
    <property type="entry name" value="TBOX_2"/>
    <property type="match status" value="1"/>
</dbReference>
<feature type="region of interest" description="Disordered" evidence="7">
    <location>
        <begin position="87"/>
        <end position="119"/>
    </location>
</feature>
<feature type="compositionally biased region" description="Polar residues" evidence="7">
    <location>
        <begin position="419"/>
        <end position="429"/>
    </location>
</feature>
<dbReference type="InterPro" id="IPR036960">
    <property type="entry name" value="T-box_sf"/>
</dbReference>
<feature type="region of interest" description="Disordered" evidence="7">
    <location>
        <begin position="535"/>
        <end position="590"/>
    </location>
</feature>
<dbReference type="GO" id="GO:0045893">
    <property type="term" value="P:positive regulation of DNA-templated transcription"/>
    <property type="evidence" value="ECO:0007669"/>
    <property type="project" value="InterPro"/>
</dbReference>
<feature type="compositionally biased region" description="Basic and acidic residues" evidence="7">
    <location>
        <begin position="579"/>
        <end position="590"/>
    </location>
</feature>
<evidence type="ECO:0000313" key="9">
    <source>
        <dbReference type="EMBL" id="CAD5125404.1"/>
    </source>
</evidence>
<dbReference type="PANTHER" id="PTHR11267">
    <property type="entry name" value="T-BOX PROTEIN-RELATED"/>
    <property type="match status" value="1"/>
</dbReference>
<feature type="compositionally biased region" description="Basic and acidic residues" evidence="7">
    <location>
        <begin position="300"/>
        <end position="311"/>
    </location>
</feature>
<feature type="compositionally biased region" description="Low complexity" evidence="7">
    <location>
        <begin position="322"/>
        <end position="343"/>
    </location>
</feature>
<dbReference type="Gene3D" id="2.60.40.820">
    <property type="entry name" value="Transcription factor, T-box"/>
    <property type="match status" value="1"/>
</dbReference>
<keyword evidence="5 6" id="KW-0539">Nucleus</keyword>
<dbReference type="AlphaFoldDB" id="A0A7I8WB97"/>
<evidence type="ECO:0000313" key="10">
    <source>
        <dbReference type="Proteomes" id="UP000549394"/>
    </source>
</evidence>
<dbReference type="SUPFAM" id="SSF49417">
    <property type="entry name" value="p53-like transcription factors"/>
    <property type="match status" value="1"/>
</dbReference>
<feature type="region of interest" description="Disordered" evidence="7">
    <location>
        <begin position="300"/>
        <end position="429"/>
    </location>
</feature>
<dbReference type="GO" id="GO:0000785">
    <property type="term" value="C:chromatin"/>
    <property type="evidence" value="ECO:0007669"/>
    <property type="project" value="TreeGrafter"/>
</dbReference>
<evidence type="ECO:0000256" key="3">
    <source>
        <dbReference type="ARBA" id="ARBA00023125"/>
    </source>
</evidence>
<keyword evidence="10" id="KW-1185">Reference proteome</keyword>
<comment type="caution">
    <text evidence="6">Lacks conserved residue(s) required for the propagation of feature annotation.</text>
</comment>
<evidence type="ECO:0000256" key="1">
    <source>
        <dbReference type="ARBA" id="ARBA00004123"/>
    </source>
</evidence>
<dbReference type="Pfam" id="PF00907">
    <property type="entry name" value="T-box"/>
    <property type="match status" value="1"/>
</dbReference>
<dbReference type="InterPro" id="IPR018186">
    <property type="entry name" value="TF_T-box_CS"/>
</dbReference>
<dbReference type="EMBL" id="CAJFCJ010000026">
    <property type="protein sequence ID" value="CAD5125404.1"/>
    <property type="molecule type" value="Genomic_DNA"/>
</dbReference>
<gene>
    <name evidence="9" type="ORF">DGYR_LOCUS12781</name>
</gene>
<accession>A0A7I8WB97</accession>
<feature type="region of interest" description="Disordered" evidence="7">
    <location>
        <begin position="1"/>
        <end position="24"/>
    </location>
</feature>
<dbReference type="CDD" id="cd20188">
    <property type="entry name" value="T-box_TBX2_3-like"/>
    <property type="match status" value="1"/>
</dbReference>
<feature type="compositionally biased region" description="Polar residues" evidence="7">
    <location>
        <begin position="544"/>
        <end position="567"/>
    </location>
</feature>
<keyword evidence="2" id="KW-0805">Transcription regulation</keyword>
<dbReference type="FunFam" id="2.60.40.820:FF:000003">
    <property type="entry name" value="T-box transcription factor TBX3"/>
    <property type="match status" value="1"/>
</dbReference>
<feature type="compositionally biased region" description="Acidic residues" evidence="7">
    <location>
        <begin position="386"/>
        <end position="395"/>
    </location>
</feature>
<evidence type="ECO:0000256" key="5">
    <source>
        <dbReference type="ARBA" id="ARBA00023242"/>
    </source>
</evidence>
<dbReference type="Proteomes" id="UP000549394">
    <property type="component" value="Unassembled WGS sequence"/>
</dbReference>
<dbReference type="InterPro" id="IPR008967">
    <property type="entry name" value="p53-like_TF_DNA-bd_sf"/>
</dbReference>
<dbReference type="GO" id="GO:0000981">
    <property type="term" value="F:DNA-binding transcription factor activity, RNA polymerase II-specific"/>
    <property type="evidence" value="ECO:0007669"/>
    <property type="project" value="TreeGrafter"/>
</dbReference>
<reference evidence="9 10" key="1">
    <citation type="submission" date="2020-08" db="EMBL/GenBank/DDBJ databases">
        <authorList>
            <person name="Hejnol A."/>
        </authorList>
    </citation>
    <scope>NUCLEOTIDE SEQUENCE [LARGE SCALE GENOMIC DNA]</scope>
</reference>
<dbReference type="GO" id="GO:0000978">
    <property type="term" value="F:RNA polymerase II cis-regulatory region sequence-specific DNA binding"/>
    <property type="evidence" value="ECO:0007669"/>
    <property type="project" value="InterPro"/>
</dbReference>
<evidence type="ECO:0000259" key="8">
    <source>
        <dbReference type="PROSITE" id="PS50252"/>
    </source>
</evidence>
<feature type="domain" description="T-box" evidence="8">
    <location>
        <begin position="123"/>
        <end position="306"/>
    </location>
</feature>
<organism evidence="9 10">
    <name type="scientific">Dimorphilus gyrociliatus</name>
    <dbReference type="NCBI Taxonomy" id="2664684"/>
    <lineage>
        <taxon>Eukaryota</taxon>
        <taxon>Metazoa</taxon>
        <taxon>Spiralia</taxon>
        <taxon>Lophotrochozoa</taxon>
        <taxon>Annelida</taxon>
        <taxon>Polychaeta</taxon>
        <taxon>Polychaeta incertae sedis</taxon>
        <taxon>Dinophilidae</taxon>
        <taxon>Dimorphilus</taxon>
    </lineage>
</organism>
<sequence length="590" mass="65151">MILPSSTSTASPPPSTTQALPQPSSRLPIYAAPFMLRSNSDYSMSSLLAPSVFPTANYANLPPGLTSLPIPARTSADLLSAQHSFHLARSLNPPPPPPPSHLQAPRGVVEPEQEVHDDPKVDLDSKELWEQFHQFGTEMVITKSGRRMFPPFKVKVSGLDKRAKYILLMDIVAVDDCRYKFHNSKWMVAGKADPEMPKRMYIHPDSPATGEQWMQKLVSFHKLKLTNNISDKHGFISVILNSMHKYQPRFHLARANDILKLPYLPYSEFRSFVFKETEFIAVTAYQNEKITQLKIDHNPFAKGFRDTGSGRREKKRLMMQQTSTSTNSATTPVTSSTVVPTTEASDEDEEDQECSEISVVDEKPQESCSSTVKDEDRNNNNNQGDSSDESCENGVDDSGVVKSSPQSTTPPSHQQNPSNNLHQHTQQQPTSMLPYLYGPAAAAALGLYSSTSALSHLSNIMFNAHHAHLMAADMPHLFNSSLIPPHPLWAQCNTVDVNSILGASSTTSTSSSPFHRSTRFSPYPLLNLRNSTVNRSMSPERAPSNGSIESVANEPISLTSKNPTSELKSIEKMVNGLHDQSKASNRDSSV</sequence>
<evidence type="ECO:0000256" key="6">
    <source>
        <dbReference type="PROSITE-ProRule" id="PRU00201"/>
    </source>
</evidence>
<dbReference type="GO" id="GO:0001708">
    <property type="term" value="P:cell fate specification"/>
    <property type="evidence" value="ECO:0007669"/>
    <property type="project" value="TreeGrafter"/>
</dbReference>
<dbReference type="SMART" id="SM00425">
    <property type="entry name" value="TBOX"/>
    <property type="match status" value="1"/>
</dbReference>